<dbReference type="Pfam" id="PF00665">
    <property type="entry name" value="rve"/>
    <property type="match status" value="1"/>
</dbReference>
<dbReference type="GO" id="GO:0003676">
    <property type="term" value="F:nucleic acid binding"/>
    <property type="evidence" value="ECO:0007669"/>
    <property type="project" value="InterPro"/>
</dbReference>
<dbReference type="EMBL" id="QUTF01013347">
    <property type="protein sequence ID" value="RHZ18368.1"/>
    <property type="molecule type" value="Genomic_DNA"/>
</dbReference>
<comment type="caution">
    <text evidence="19">The sequence shown here is derived from an EMBL/GenBank/DDBJ whole genome shotgun (WGS) entry which is preliminary data.</text>
</comment>
<keyword evidence="13" id="KW-0808">Transferase</keyword>
<evidence type="ECO:0000313" key="21">
    <source>
        <dbReference type="Proteomes" id="UP000286510"/>
    </source>
</evidence>
<dbReference type="VEuPathDB" id="FungiDB:H257_07186"/>
<keyword evidence="9" id="KW-0067">ATP-binding</keyword>
<dbReference type="GO" id="GO:0016627">
    <property type="term" value="F:oxidoreductase activity, acting on the CH-CH group of donors"/>
    <property type="evidence" value="ECO:0007669"/>
    <property type="project" value="InterPro"/>
</dbReference>
<dbReference type="SUPFAM" id="SSF53098">
    <property type="entry name" value="Ribonuclease H-like"/>
    <property type="match status" value="1"/>
</dbReference>
<dbReference type="GO" id="GO:0004519">
    <property type="term" value="F:endonuclease activity"/>
    <property type="evidence" value="ECO:0007669"/>
    <property type="project" value="UniProtKB-KW"/>
</dbReference>
<evidence type="ECO:0000256" key="6">
    <source>
        <dbReference type="ARBA" id="ARBA00022741"/>
    </source>
</evidence>
<feature type="region of interest" description="Disordered" evidence="16">
    <location>
        <begin position="222"/>
        <end position="253"/>
    </location>
</feature>
<evidence type="ECO:0000313" key="18">
    <source>
        <dbReference type="EMBL" id="RHZ18368.1"/>
    </source>
</evidence>
<keyword evidence="13" id="KW-0548">Nucleotidyltransferase</keyword>
<keyword evidence="6" id="KW-0547">Nucleotide-binding</keyword>
<evidence type="ECO:0000256" key="7">
    <source>
        <dbReference type="ARBA" id="ARBA00022759"/>
    </source>
</evidence>
<dbReference type="PROSITE" id="PS50994">
    <property type="entry name" value="INTEGRASE"/>
    <property type="match status" value="1"/>
</dbReference>
<evidence type="ECO:0000256" key="16">
    <source>
        <dbReference type="SAM" id="MobiDB-lite"/>
    </source>
</evidence>
<keyword evidence="11" id="KW-0229">DNA integration</keyword>
<evidence type="ECO:0000313" key="20">
    <source>
        <dbReference type="Proteomes" id="UP000266196"/>
    </source>
</evidence>
<keyword evidence="12" id="KW-0695">RNA-directed DNA polymerase</keyword>
<dbReference type="GO" id="GO:0006310">
    <property type="term" value="P:DNA recombination"/>
    <property type="evidence" value="ECO:0007669"/>
    <property type="project" value="UniProtKB-KW"/>
</dbReference>
<keyword evidence="13" id="KW-0239">DNA-directed DNA polymerase</keyword>
<keyword evidence="4" id="KW-0540">Nuclease</keyword>
<evidence type="ECO:0000256" key="2">
    <source>
        <dbReference type="ARBA" id="ARBA00022612"/>
    </source>
</evidence>
<dbReference type="InterPro" id="IPR036397">
    <property type="entry name" value="RNaseH_sf"/>
</dbReference>
<evidence type="ECO:0000256" key="11">
    <source>
        <dbReference type="ARBA" id="ARBA00022908"/>
    </source>
</evidence>
<evidence type="ECO:0000256" key="1">
    <source>
        <dbReference type="ARBA" id="ARBA00002180"/>
    </source>
</evidence>
<keyword evidence="14" id="KW-0917">Virion maturation</keyword>
<accession>A0A397F9I6</accession>
<dbReference type="Pfam" id="PF25597">
    <property type="entry name" value="SH3_retrovirus"/>
    <property type="match status" value="1"/>
</dbReference>
<feature type="domain" description="Integrase catalytic" evidence="17">
    <location>
        <begin position="565"/>
        <end position="732"/>
    </location>
</feature>
<keyword evidence="10" id="KW-0460">Magnesium</keyword>
<feature type="compositionally biased region" description="Basic and acidic residues" evidence="16">
    <location>
        <begin position="234"/>
        <end position="253"/>
    </location>
</feature>
<evidence type="ECO:0000313" key="19">
    <source>
        <dbReference type="EMBL" id="RHZ21313.1"/>
    </source>
</evidence>
<keyword evidence="2" id="KW-1188">Viral release from host cell</keyword>
<keyword evidence="7" id="KW-0255">Endonuclease</keyword>
<dbReference type="Pfam" id="PF14749">
    <property type="entry name" value="Acyl-CoA_ox_N"/>
    <property type="match status" value="1"/>
</dbReference>
<dbReference type="GO" id="GO:0015074">
    <property type="term" value="P:DNA integration"/>
    <property type="evidence" value="ECO:0007669"/>
    <property type="project" value="UniProtKB-KW"/>
</dbReference>
<dbReference type="GO" id="GO:0046872">
    <property type="term" value="F:metal ion binding"/>
    <property type="evidence" value="ECO:0007669"/>
    <property type="project" value="UniProtKB-KW"/>
</dbReference>
<evidence type="ECO:0000256" key="8">
    <source>
        <dbReference type="ARBA" id="ARBA00022801"/>
    </source>
</evidence>
<dbReference type="InterPro" id="IPR057670">
    <property type="entry name" value="SH3_retrovirus"/>
</dbReference>
<dbReference type="Proteomes" id="UP000286510">
    <property type="component" value="Unassembled WGS sequence"/>
</dbReference>
<dbReference type="Proteomes" id="UP000266196">
    <property type="component" value="Unassembled WGS sequence"/>
</dbReference>
<dbReference type="GO" id="GO:0005524">
    <property type="term" value="F:ATP binding"/>
    <property type="evidence" value="ECO:0007669"/>
    <property type="project" value="UniProtKB-KW"/>
</dbReference>
<evidence type="ECO:0000256" key="13">
    <source>
        <dbReference type="ARBA" id="ARBA00022932"/>
    </source>
</evidence>
<proteinExistence type="predicted"/>
<dbReference type="InterPro" id="IPR037069">
    <property type="entry name" value="AcylCoA_DH/ox_N_sf"/>
</dbReference>
<protein>
    <recommendedName>
        <fullName evidence="17">Integrase catalytic domain-containing protein</fullName>
    </recommendedName>
</protein>
<dbReference type="GO" id="GO:0008233">
    <property type="term" value="F:peptidase activity"/>
    <property type="evidence" value="ECO:0007669"/>
    <property type="project" value="UniProtKB-KW"/>
</dbReference>
<dbReference type="Gene3D" id="1.10.540.10">
    <property type="entry name" value="Acyl-CoA dehydrogenase/oxidase, N-terminal domain"/>
    <property type="match status" value="1"/>
</dbReference>
<evidence type="ECO:0000256" key="4">
    <source>
        <dbReference type="ARBA" id="ARBA00022722"/>
    </source>
</evidence>
<dbReference type="PANTHER" id="PTHR42648">
    <property type="entry name" value="TRANSPOSASE, PUTATIVE-RELATED"/>
    <property type="match status" value="1"/>
</dbReference>
<feature type="region of interest" description="Disordered" evidence="16">
    <location>
        <begin position="298"/>
        <end position="346"/>
    </location>
</feature>
<evidence type="ECO:0000256" key="10">
    <source>
        <dbReference type="ARBA" id="ARBA00022842"/>
    </source>
</evidence>
<dbReference type="InterPro" id="IPR029320">
    <property type="entry name" value="Acyl-CoA_ox_N"/>
</dbReference>
<dbReference type="GO" id="GO:0050660">
    <property type="term" value="F:flavin adenine dinucleotide binding"/>
    <property type="evidence" value="ECO:0007669"/>
    <property type="project" value="InterPro"/>
</dbReference>
<evidence type="ECO:0000256" key="15">
    <source>
        <dbReference type="ARBA" id="ARBA00023172"/>
    </source>
</evidence>
<dbReference type="GO" id="GO:0003964">
    <property type="term" value="F:RNA-directed DNA polymerase activity"/>
    <property type="evidence" value="ECO:0007669"/>
    <property type="project" value="UniProtKB-KW"/>
</dbReference>
<dbReference type="GO" id="GO:0003887">
    <property type="term" value="F:DNA-directed DNA polymerase activity"/>
    <property type="evidence" value="ECO:0007669"/>
    <property type="project" value="UniProtKB-KW"/>
</dbReference>
<dbReference type="AlphaFoldDB" id="A0A397F9I6"/>
<dbReference type="Pfam" id="PF22936">
    <property type="entry name" value="Pol_BBD"/>
    <property type="match status" value="1"/>
</dbReference>
<reference evidence="20 21" key="1">
    <citation type="submission" date="2018-08" db="EMBL/GenBank/DDBJ databases">
        <title>Aphanomyces genome sequencing and annotation.</title>
        <authorList>
            <person name="Minardi D."/>
            <person name="Oidtmann B."/>
            <person name="Van Der Giezen M."/>
            <person name="Studholme D.J."/>
        </authorList>
    </citation>
    <scope>NUCLEOTIDE SEQUENCE [LARGE SCALE GENOMIC DNA]</scope>
    <source>
        <strain evidence="19 20">197901</strain>
        <strain evidence="18 21">FDL457</strain>
    </source>
</reference>
<dbReference type="InterPro" id="IPR012337">
    <property type="entry name" value="RNaseH-like_sf"/>
</dbReference>
<evidence type="ECO:0000259" key="17">
    <source>
        <dbReference type="PROSITE" id="PS50994"/>
    </source>
</evidence>
<dbReference type="Gene3D" id="3.30.420.10">
    <property type="entry name" value="Ribonuclease H-like superfamily/Ribonuclease H"/>
    <property type="match status" value="1"/>
</dbReference>
<sequence length="794" mass="90239">MCLNPVLGSRAYQARRQELLRLVSTDAVLGDRDMIHRNHAERYAKSLEKSQAYVTLLERHEIVDPDEQTFVYQVIGEPLPIDVHRAINLPKVTPATDLNADAMTELKQLKLMLLAQKQELDDLQPTESAKPNGLRAHFSAFKVKFQNVCQLRHIWDIIDGSYVLDYDAAEVEAFEYEDKANLDKSYLQTSLSNEVFDMIREVSSSAEMWLKRKALTSALLNEEEKRRERKRGNRHDERHDRPRDAERQRKCSYEAKGIEDMTLEINALQTRLTELCDKRRKTDDGLLWCYMCKKKGDHEAKGHPGYDPNYVNKRAGGGRQSQRGTHGGKSRPRPTSDGSDSDSDAAQYHVNSVTVDDTRRVTENHWTLDNCATGHVTGNHHFMHSWKGTSSLILPNQAVVKGRRGTAKIHLLCNGEHATLKLHDVTYEPTIYKNLISHVRLLRSGHQLAHQDLKKTTYVHRFNGHELHFALSDSLYVLQDVVPRAAAERINATTLATDKALDPPSDAKLRHWHNKLNHTDMRQVAKIIQPILLPGIDSSTTNHICDGCAQGQAKRVSLRNTHHYVPTDPLECLNGDLCGPVKPRTVNHESFTSMFIDQASRYIFGKLLNTKDDTILHLDALVSDLNSQIPHTRVRMLHTDGGGEYTSSAFKAACLARGIRQKFTNVETPAENHLAEKANEFVFSKIRTYLTISGLPSTLWGYCFDYVVFVYNNAPQKLLNQRTPFEALFSKPSRLYMLKTFGCLAYKFIPKPQRKGKLSTSAVPCVFLGYAHDRLGYKLWNPKDKTVTVNYVGR</sequence>
<evidence type="ECO:0000256" key="3">
    <source>
        <dbReference type="ARBA" id="ARBA00022670"/>
    </source>
</evidence>
<evidence type="ECO:0000256" key="12">
    <source>
        <dbReference type="ARBA" id="ARBA00022918"/>
    </source>
</evidence>
<evidence type="ECO:0000256" key="9">
    <source>
        <dbReference type="ARBA" id="ARBA00022840"/>
    </source>
</evidence>
<dbReference type="EMBL" id="QUTE01009005">
    <property type="protein sequence ID" value="RHZ21313.1"/>
    <property type="molecule type" value="Genomic_DNA"/>
</dbReference>
<dbReference type="PANTHER" id="PTHR42648:SF11">
    <property type="entry name" value="TRANSPOSON TY4-P GAG-POL POLYPROTEIN"/>
    <property type="match status" value="1"/>
</dbReference>
<comment type="function">
    <text evidence="1">The aspartyl protease (PR) mediates the proteolytic cleavages of the Gag and Gag-Pol polyproteins after assembly of the VLP.</text>
</comment>
<dbReference type="InterPro" id="IPR039537">
    <property type="entry name" value="Retrotran_Ty1/copia-like"/>
</dbReference>
<organism evidence="19 20">
    <name type="scientific">Aphanomyces astaci</name>
    <name type="common">Crayfish plague agent</name>
    <dbReference type="NCBI Taxonomy" id="112090"/>
    <lineage>
        <taxon>Eukaryota</taxon>
        <taxon>Sar</taxon>
        <taxon>Stramenopiles</taxon>
        <taxon>Oomycota</taxon>
        <taxon>Saprolegniomycetes</taxon>
        <taxon>Saprolegniales</taxon>
        <taxon>Verrucalvaceae</taxon>
        <taxon>Aphanomyces</taxon>
    </lineage>
</organism>
<name>A0A397F9I6_APHAT</name>
<keyword evidence="8" id="KW-0378">Hydrolase</keyword>
<evidence type="ECO:0000256" key="5">
    <source>
        <dbReference type="ARBA" id="ARBA00022723"/>
    </source>
</evidence>
<dbReference type="InterPro" id="IPR001584">
    <property type="entry name" value="Integrase_cat-core"/>
</dbReference>
<dbReference type="GO" id="GO:0006508">
    <property type="term" value="P:proteolysis"/>
    <property type="evidence" value="ECO:0007669"/>
    <property type="project" value="UniProtKB-KW"/>
</dbReference>
<dbReference type="InterPro" id="IPR054722">
    <property type="entry name" value="PolX-like_BBD"/>
</dbReference>
<evidence type="ECO:0000256" key="14">
    <source>
        <dbReference type="ARBA" id="ARBA00023113"/>
    </source>
</evidence>
<keyword evidence="3" id="KW-0645">Protease</keyword>
<gene>
    <name evidence="18" type="ORF">DYB26_002253</name>
    <name evidence="19" type="ORF">DYB31_002077</name>
</gene>
<keyword evidence="15" id="KW-0233">DNA recombination</keyword>
<keyword evidence="5" id="KW-0479">Metal-binding</keyword>